<dbReference type="EMBL" id="NKXS01002192">
    <property type="protein sequence ID" value="PIN14873.1"/>
    <property type="molecule type" value="Genomic_DNA"/>
</dbReference>
<gene>
    <name evidence="8" type="ORF">CDL12_12486</name>
</gene>
<dbReference type="Pfam" id="PF18052">
    <property type="entry name" value="Rx_N"/>
    <property type="match status" value="1"/>
</dbReference>
<organism evidence="8 9">
    <name type="scientific">Handroanthus impetiginosus</name>
    <dbReference type="NCBI Taxonomy" id="429701"/>
    <lineage>
        <taxon>Eukaryota</taxon>
        <taxon>Viridiplantae</taxon>
        <taxon>Streptophyta</taxon>
        <taxon>Embryophyta</taxon>
        <taxon>Tracheophyta</taxon>
        <taxon>Spermatophyta</taxon>
        <taxon>Magnoliopsida</taxon>
        <taxon>eudicotyledons</taxon>
        <taxon>Gunneridae</taxon>
        <taxon>Pentapetalae</taxon>
        <taxon>asterids</taxon>
        <taxon>lamiids</taxon>
        <taxon>Lamiales</taxon>
        <taxon>Bignoniaceae</taxon>
        <taxon>Crescentiina</taxon>
        <taxon>Tabebuia alliance</taxon>
        <taxon>Handroanthus</taxon>
    </lineage>
</organism>
<name>A0A2G9HBN2_9LAMI</name>
<dbReference type="InterPro" id="IPR038005">
    <property type="entry name" value="RX-like_CC"/>
</dbReference>
<dbReference type="GO" id="GO:0005524">
    <property type="term" value="F:ATP binding"/>
    <property type="evidence" value="ECO:0007669"/>
    <property type="project" value="UniProtKB-KW"/>
</dbReference>
<evidence type="ECO:0000313" key="8">
    <source>
        <dbReference type="EMBL" id="PIN14873.1"/>
    </source>
</evidence>
<dbReference type="Proteomes" id="UP000231279">
    <property type="component" value="Unassembled WGS sequence"/>
</dbReference>
<dbReference type="Gene3D" id="1.20.5.4130">
    <property type="match status" value="1"/>
</dbReference>
<evidence type="ECO:0000259" key="7">
    <source>
        <dbReference type="Pfam" id="PF18052"/>
    </source>
</evidence>
<dbReference type="GO" id="GO:0006952">
    <property type="term" value="P:defense response"/>
    <property type="evidence" value="ECO:0007669"/>
    <property type="project" value="UniProtKB-KW"/>
</dbReference>
<keyword evidence="5" id="KW-0611">Plant defense</keyword>
<dbReference type="InterPro" id="IPR041118">
    <property type="entry name" value="Rx_N"/>
</dbReference>
<keyword evidence="9" id="KW-1185">Reference proteome</keyword>
<dbReference type="STRING" id="429701.A0A2G9HBN2"/>
<dbReference type="OrthoDB" id="1933539at2759"/>
<protein>
    <recommendedName>
        <fullName evidence="7">Disease resistance N-terminal domain-containing protein</fullName>
    </recommendedName>
</protein>
<evidence type="ECO:0000313" key="9">
    <source>
        <dbReference type="Proteomes" id="UP000231279"/>
    </source>
</evidence>
<feature type="domain" description="Disease resistance N-terminal" evidence="7">
    <location>
        <begin position="5"/>
        <end position="91"/>
    </location>
</feature>
<evidence type="ECO:0000256" key="2">
    <source>
        <dbReference type="ARBA" id="ARBA00022614"/>
    </source>
</evidence>
<sequence length="153" mass="17803">MADLAVDFLLQNLQRLQSYRPHLIREAENHLEMLENYLRLFKAFLKGSAKKVMRNDESVRDLVCQINDVVYKAEDIIDAVVSQAAESKVKSYFLRAFQMQEEKLLSGIAKDVEPVGLKVRDIYSDETRIELASIRINDNELEEVKFLFLKHVK</sequence>
<comment type="caution">
    <text evidence="8">The sequence shown here is derived from an EMBL/GenBank/DDBJ whole genome shotgun (WGS) entry which is preliminary data.</text>
</comment>
<dbReference type="AlphaFoldDB" id="A0A2G9HBN2"/>
<evidence type="ECO:0000256" key="3">
    <source>
        <dbReference type="ARBA" id="ARBA00022737"/>
    </source>
</evidence>
<reference evidence="9" key="1">
    <citation type="journal article" date="2018" name="Gigascience">
        <title>Genome assembly of the Pink Ipe (Handroanthus impetiginosus, Bignoniaceae), a highly valued, ecologically keystone Neotropical timber forest tree.</title>
        <authorList>
            <person name="Silva-Junior O.B."/>
            <person name="Grattapaglia D."/>
            <person name="Novaes E."/>
            <person name="Collevatti R.G."/>
        </authorList>
    </citation>
    <scope>NUCLEOTIDE SEQUENCE [LARGE SCALE GENOMIC DNA]</scope>
    <source>
        <strain evidence="9">cv. UFG-1</strain>
    </source>
</reference>
<evidence type="ECO:0000256" key="5">
    <source>
        <dbReference type="ARBA" id="ARBA00022821"/>
    </source>
</evidence>
<evidence type="ECO:0000256" key="1">
    <source>
        <dbReference type="ARBA" id="ARBA00008894"/>
    </source>
</evidence>
<keyword evidence="4" id="KW-0547">Nucleotide-binding</keyword>
<evidence type="ECO:0000256" key="6">
    <source>
        <dbReference type="ARBA" id="ARBA00022840"/>
    </source>
</evidence>
<dbReference type="CDD" id="cd14798">
    <property type="entry name" value="RX-CC_like"/>
    <property type="match status" value="1"/>
</dbReference>
<keyword evidence="6" id="KW-0067">ATP-binding</keyword>
<accession>A0A2G9HBN2</accession>
<comment type="similarity">
    <text evidence="1">Belongs to the disease resistance NB-LRR family.</text>
</comment>
<keyword evidence="2" id="KW-0433">Leucine-rich repeat</keyword>
<proteinExistence type="inferred from homology"/>
<keyword evidence="3" id="KW-0677">Repeat</keyword>
<evidence type="ECO:0000256" key="4">
    <source>
        <dbReference type="ARBA" id="ARBA00022741"/>
    </source>
</evidence>